<dbReference type="RefSeq" id="WP_156206714.1">
    <property type="nucleotide sequence ID" value="NZ_WHPN01000314.1"/>
</dbReference>
<feature type="transmembrane region" description="Helical" evidence="8">
    <location>
        <begin position="556"/>
        <end position="576"/>
    </location>
</feature>
<evidence type="ECO:0000256" key="8">
    <source>
        <dbReference type="SAM" id="Phobius"/>
    </source>
</evidence>
<sequence>MAEAVFRWCYRHRWKVVVAWIAVVIGLSAAMSSASYSREFETPGESQRAHDILDTRFPRGESGDGVDVVLRAGQDVRDAGVRRQATAMLRKADRLPHVQGYVSPYDPPGAGRISADGTTAFATLRLDVSGFDVPASLIDDLRKLATETASDSLRVELGGQAVRNAESNSGGQAEMIGFLAAAVILLVVFGSVVAAGVPLLTALMALGAGMGGIAALTAVTDIPEFAPQLAAMVGIGVGIDYALFVITRYREALARGHAGEDAAMVAMNTAGRAVLVAGGTVVLSLLGVLVIGDQALRGLGIAAAVAVLFTMLAAVTLLPALLSLLGRRIDSLPLTSRRRRAKAVEATAEGRGWTFRWVRGVQRRPLLWGLLSAVFLVTLALPAFSLRLGSADAGNMPAETSSRQAYDLLADGFGPGFNGPLLVVADLGGVPGTAARDAALARLGAGLREDPGVAGVTPPRRNDPGDAAVITVYPRSGPQEKDTEALVQRVRQDVVPAAATDGIQVHVGGRVAGDLDGAAQIGDRLALLIALVIGMALLLLLLAFRSLLLPVKAALMNLLVIGASYGVVVAVFQWGWAADLVGLPGGAPVESVMPLLMFAIAFGLSMDYEVFLLSRVREHWLRTGDNSAAVAQGVGSTARVITAAGLIMLAVFGSFMLGDDRLIKLFGFALAVPILLDILVVRLVLVPATMELLGRANWYLPRALDRRLPRFDVEAPGPEPGDTSGDRAPAAAVAAKGQS</sequence>
<keyword evidence="4 8" id="KW-0812">Transmembrane</keyword>
<feature type="transmembrane region" description="Helical" evidence="8">
    <location>
        <begin position="202"/>
        <end position="219"/>
    </location>
</feature>
<evidence type="ECO:0000256" key="4">
    <source>
        <dbReference type="ARBA" id="ARBA00022692"/>
    </source>
</evidence>
<dbReference type="InterPro" id="IPR050545">
    <property type="entry name" value="Mycobact_MmpL"/>
</dbReference>
<evidence type="ECO:0000256" key="2">
    <source>
        <dbReference type="ARBA" id="ARBA00010157"/>
    </source>
</evidence>
<gene>
    <name evidence="10" type="ORF">GCU69_19415</name>
</gene>
<evidence type="ECO:0000256" key="3">
    <source>
        <dbReference type="ARBA" id="ARBA00022475"/>
    </source>
</evidence>
<proteinExistence type="inferred from homology"/>
<dbReference type="InterPro" id="IPR004869">
    <property type="entry name" value="MMPL_dom"/>
</dbReference>
<comment type="subcellular location">
    <subcellularLocation>
        <location evidence="1">Cell membrane</location>
        <topology evidence="1">Multi-pass membrane protein</topology>
    </subcellularLocation>
</comment>
<feature type="domain" description="SSD" evidence="9">
    <location>
        <begin position="179"/>
        <end position="324"/>
    </location>
</feature>
<feature type="transmembrane region" description="Helical" evidence="8">
    <location>
        <begin position="596"/>
        <end position="616"/>
    </location>
</feature>
<comment type="caution">
    <text evidence="10">The sequence shown here is derived from an EMBL/GenBank/DDBJ whole genome shotgun (WGS) entry which is preliminary data.</text>
</comment>
<keyword evidence="5 8" id="KW-1133">Transmembrane helix</keyword>
<feature type="transmembrane region" description="Helical" evidence="8">
    <location>
        <begin position="273"/>
        <end position="292"/>
    </location>
</feature>
<feature type="transmembrane region" description="Helical" evidence="8">
    <location>
        <begin position="225"/>
        <end position="246"/>
    </location>
</feature>
<keyword evidence="11" id="KW-1185">Reference proteome</keyword>
<feature type="transmembrane region" description="Helical" evidence="8">
    <location>
        <begin position="298"/>
        <end position="322"/>
    </location>
</feature>
<keyword evidence="6 8" id="KW-0472">Membrane</keyword>
<accession>A0ABQ7FFQ0</accession>
<evidence type="ECO:0000259" key="9">
    <source>
        <dbReference type="PROSITE" id="PS50156"/>
    </source>
</evidence>
<dbReference type="PANTHER" id="PTHR33406:SF11">
    <property type="entry name" value="MEMBRANE PROTEIN SCO6666-RELATED"/>
    <property type="match status" value="1"/>
</dbReference>
<feature type="transmembrane region" description="Helical" evidence="8">
    <location>
        <begin position="525"/>
        <end position="544"/>
    </location>
</feature>
<dbReference type="SUPFAM" id="SSF82866">
    <property type="entry name" value="Multidrug efflux transporter AcrB transmembrane domain"/>
    <property type="match status" value="2"/>
</dbReference>
<evidence type="ECO:0000256" key="6">
    <source>
        <dbReference type="ARBA" id="ARBA00023136"/>
    </source>
</evidence>
<organism evidence="10 11">
    <name type="scientific">Streptomyces lycii</name>
    <dbReference type="NCBI Taxonomy" id="2654337"/>
    <lineage>
        <taxon>Bacteria</taxon>
        <taxon>Bacillati</taxon>
        <taxon>Actinomycetota</taxon>
        <taxon>Actinomycetes</taxon>
        <taxon>Kitasatosporales</taxon>
        <taxon>Streptomycetaceae</taxon>
        <taxon>Streptomyces</taxon>
    </lineage>
</organism>
<dbReference type="Pfam" id="PF03176">
    <property type="entry name" value="MMPL"/>
    <property type="match status" value="2"/>
</dbReference>
<reference evidence="10 11" key="1">
    <citation type="submission" date="2019-10" db="EMBL/GenBank/DDBJ databases">
        <title>Streptomyces tenebrisbrunneis sp.nov., an endogenous actinomycete isolated from of Lycium ruthenicum.</title>
        <authorList>
            <person name="Ma L."/>
        </authorList>
    </citation>
    <scope>NUCLEOTIDE SEQUENCE [LARGE SCALE GENOMIC DNA]</scope>
    <source>
        <strain evidence="10 11">TRM 66187</strain>
    </source>
</reference>
<feature type="transmembrane region" description="Helical" evidence="8">
    <location>
        <begin position="366"/>
        <end position="386"/>
    </location>
</feature>
<feature type="region of interest" description="Disordered" evidence="7">
    <location>
        <begin position="712"/>
        <end position="739"/>
    </location>
</feature>
<evidence type="ECO:0000313" key="10">
    <source>
        <dbReference type="EMBL" id="KAF4407470.1"/>
    </source>
</evidence>
<evidence type="ECO:0000256" key="5">
    <source>
        <dbReference type="ARBA" id="ARBA00022989"/>
    </source>
</evidence>
<feature type="transmembrane region" description="Helical" evidence="8">
    <location>
        <begin position="663"/>
        <end position="685"/>
    </location>
</feature>
<feature type="transmembrane region" description="Helical" evidence="8">
    <location>
        <begin position="637"/>
        <end position="657"/>
    </location>
</feature>
<keyword evidence="3" id="KW-1003">Cell membrane</keyword>
<dbReference type="InterPro" id="IPR000731">
    <property type="entry name" value="SSD"/>
</dbReference>
<name>A0ABQ7FFQ0_9ACTN</name>
<dbReference type="PROSITE" id="PS50156">
    <property type="entry name" value="SSD"/>
    <property type="match status" value="1"/>
</dbReference>
<protein>
    <submittedName>
        <fullName evidence="10">MMPL family transporter</fullName>
    </submittedName>
</protein>
<evidence type="ECO:0000256" key="7">
    <source>
        <dbReference type="SAM" id="MobiDB-lite"/>
    </source>
</evidence>
<evidence type="ECO:0000256" key="1">
    <source>
        <dbReference type="ARBA" id="ARBA00004651"/>
    </source>
</evidence>
<dbReference type="Proteomes" id="UP000621266">
    <property type="component" value="Unassembled WGS sequence"/>
</dbReference>
<comment type="similarity">
    <text evidence="2">Belongs to the resistance-nodulation-cell division (RND) (TC 2.A.6) family. MmpL subfamily.</text>
</comment>
<feature type="transmembrane region" description="Helical" evidence="8">
    <location>
        <begin position="175"/>
        <end position="195"/>
    </location>
</feature>
<dbReference type="EMBL" id="WHPN01000314">
    <property type="protein sequence ID" value="KAF4407470.1"/>
    <property type="molecule type" value="Genomic_DNA"/>
</dbReference>
<evidence type="ECO:0000313" key="11">
    <source>
        <dbReference type="Proteomes" id="UP000621266"/>
    </source>
</evidence>
<dbReference type="PANTHER" id="PTHR33406">
    <property type="entry name" value="MEMBRANE PROTEIN MJ1562-RELATED"/>
    <property type="match status" value="1"/>
</dbReference>
<dbReference type="Gene3D" id="1.20.1640.10">
    <property type="entry name" value="Multidrug efflux transporter AcrB transmembrane domain"/>
    <property type="match status" value="2"/>
</dbReference>